<feature type="transmembrane region" description="Helical" evidence="2">
    <location>
        <begin position="102"/>
        <end position="121"/>
    </location>
</feature>
<gene>
    <name evidence="3" type="ORF">SAMN05518684_12112</name>
</gene>
<feature type="transmembrane region" description="Helical" evidence="2">
    <location>
        <begin position="54"/>
        <end position="75"/>
    </location>
</feature>
<reference evidence="4" key="1">
    <citation type="submission" date="2016-10" db="EMBL/GenBank/DDBJ databases">
        <authorList>
            <person name="Varghese N."/>
            <person name="Submissions S."/>
        </authorList>
    </citation>
    <scope>NUCLEOTIDE SEQUENCE [LARGE SCALE GENOMIC DNA]</scope>
    <source>
        <strain evidence="4">S9</strain>
    </source>
</reference>
<dbReference type="AlphaFoldDB" id="A0A1H9WXB7"/>
<keyword evidence="2" id="KW-0812">Transmembrane</keyword>
<protein>
    <recommendedName>
        <fullName evidence="5">PDZ domain-containing protein</fullName>
    </recommendedName>
</protein>
<dbReference type="OrthoDB" id="198399at2"/>
<dbReference type="SUPFAM" id="SSF50156">
    <property type="entry name" value="PDZ domain-like"/>
    <property type="match status" value="1"/>
</dbReference>
<feature type="compositionally biased region" description="Basic and acidic residues" evidence="1">
    <location>
        <begin position="430"/>
        <end position="459"/>
    </location>
</feature>
<feature type="transmembrane region" description="Helical" evidence="2">
    <location>
        <begin position="206"/>
        <end position="228"/>
    </location>
</feature>
<organism evidence="3 4">
    <name type="scientific">Salipaludibacillus aurantiacus</name>
    <dbReference type="NCBI Taxonomy" id="1601833"/>
    <lineage>
        <taxon>Bacteria</taxon>
        <taxon>Bacillati</taxon>
        <taxon>Bacillota</taxon>
        <taxon>Bacilli</taxon>
        <taxon>Bacillales</taxon>
        <taxon>Bacillaceae</taxon>
    </lineage>
</organism>
<dbReference type="InterPro" id="IPR036034">
    <property type="entry name" value="PDZ_sf"/>
</dbReference>
<sequence>MEAIGFEVLKALGRFFMHPLTYVFIIAIFWFGLMRVKRERKDFHTRVEDVIQQLTSPLPAALITAVCISGAILLLGLEMPAGMLILWSLFWLILLPFRNARWLSMTAAGSLALLIAPFLPSGGTDFAFLNQWLGDIEQMNLLNAAWLLAILFLAETLLVLSDGWKQTSPAIVKSKRGKLVGEHMAQRLWFLPLFIIFPAGEISGGGWWPVVELTGGQTFGLALFPFLLSFQARIYGEYARDGVKKIGKHYLLLNLAVLACAAAAYYYPLFIFAVPAAVLIGKEVIYYLYKSADQRRISMFTRREKGLKILGILPHSTAAKMELLVGEIIVKTNGREVNSQRDFYDALQQNPAYCKLEVKNLHGELRFPQSSVFEKDHYQIGCLFVPDDEYGNLSSRALRSSVVINQDRAELGESEERGSSSRAQEADFYEDSKTETNSVREDEDAVSHEDEAAASVDHDNNEEEPDAGEDKDKEPDPEAFYNESKRADESAESREQAPDLAAFYREFREAQKAESSMWETESEEEDTDFEDNKSNR</sequence>
<feature type="compositionally biased region" description="Basic and acidic residues" evidence="1">
    <location>
        <begin position="483"/>
        <end position="497"/>
    </location>
</feature>
<evidence type="ECO:0000313" key="4">
    <source>
        <dbReference type="Proteomes" id="UP000198571"/>
    </source>
</evidence>
<feature type="compositionally biased region" description="Basic and acidic residues" evidence="1">
    <location>
        <begin position="409"/>
        <end position="419"/>
    </location>
</feature>
<dbReference type="Proteomes" id="UP000198571">
    <property type="component" value="Unassembled WGS sequence"/>
</dbReference>
<feature type="transmembrane region" description="Helical" evidence="2">
    <location>
        <begin position="141"/>
        <end position="164"/>
    </location>
</feature>
<name>A0A1H9WXB7_9BACI</name>
<keyword evidence="2" id="KW-0472">Membrane</keyword>
<dbReference type="STRING" id="1601833.SAMN05518684_12112"/>
<feature type="transmembrane region" description="Helical" evidence="2">
    <location>
        <begin position="249"/>
        <end position="266"/>
    </location>
</feature>
<feature type="compositionally biased region" description="Acidic residues" evidence="1">
    <location>
        <begin position="520"/>
        <end position="529"/>
    </location>
</feature>
<dbReference type="EMBL" id="FOGT01000021">
    <property type="protein sequence ID" value="SES38578.1"/>
    <property type="molecule type" value="Genomic_DNA"/>
</dbReference>
<evidence type="ECO:0008006" key="5">
    <source>
        <dbReference type="Google" id="ProtNLM"/>
    </source>
</evidence>
<keyword evidence="4" id="KW-1185">Reference proteome</keyword>
<dbReference type="RefSeq" id="WP_093055417.1">
    <property type="nucleotide sequence ID" value="NZ_FOGT01000021.1"/>
</dbReference>
<dbReference type="Gene3D" id="2.30.42.10">
    <property type="match status" value="1"/>
</dbReference>
<keyword evidence="2" id="KW-1133">Transmembrane helix</keyword>
<feature type="transmembrane region" description="Helical" evidence="2">
    <location>
        <begin position="184"/>
        <end position="200"/>
    </location>
</feature>
<feature type="region of interest" description="Disordered" evidence="1">
    <location>
        <begin position="409"/>
        <end position="536"/>
    </location>
</feature>
<accession>A0A1H9WXB7</accession>
<feature type="transmembrane region" description="Helical" evidence="2">
    <location>
        <begin position="15"/>
        <end position="33"/>
    </location>
</feature>
<feature type="transmembrane region" description="Helical" evidence="2">
    <location>
        <begin position="81"/>
        <end position="97"/>
    </location>
</feature>
<evidence type="ECO:0000313" key="3">
    <source>
        <dbReference type="EMBL" id="SES38578.1"/>
    </source>
</evidence>
<proteinExistence type="predicted"/>
<evidence type="ECO:0000256" key="1">
    <source>
        <dbReference type="SAM" id="MobiDB-lite"/>
    </source>
</evidence>
<evidence type="ECO:0000256" key="2">
    <source>
        <dbReference type="SAM" id="Phobius"/>
    </source>
</evidence>